<name>A0A0D8XNN6_DICVI</name>
<accession>A0A0D8XNN6</accession>
<dbReference type="AlphaFoldDB" id="A0A0D8XNN6"/>
<dbReference type="EMBL" id="KN716509">
    <property type="protein sequence ID" value="KJH43991.1"/>
    <property type="molecule type" value="Genomic_DNA"/>
</dbReference>
<gene>
    <name evidence="1" type="ORF">DICVIV_09993</name>
</gene>
<reference evidence="1 2" key="1">
    <citation type="submission" date="2013-11" db="EMBL/GenBank/DDBJ databases">
        <title>Draft genome of the bovine lungworm Dictyocaulus viviparus.</title>
        <authorList>
            <person name="Mitreva M."/>
        </authorList>
    </citation>
    <scope>NUCLEOTIDE SEQUENCE [LARGE SCALE GENOMIC DNA]</scope>
    <source>
        <strain evidence="1 2">HannoverDv2000</strain>
    </source>
</reference>
<sequence length="174" mass="19792">MIEGETFIYTHLNLLLYSKSQNKTIQNNILVWHIYRIAILLYVIQPSFLLICFSGEDEAVTMIVKGNVCIYYEVHNPESCGIVQKDHIDQTVPDVTMFENKCGIYTNTRSEIVVACFCTTDKCNTIQNIQSFLPNSIASPTPLPDILSWKASTDIEQSKAFLECLRAPETNNFQ</sequence>
<evidence type="ECO:0000313" key="1">
    <source>
        <dbReference type="EMBL" id="KJH43991.1"/>
    </source>
</evidence>
<organism evidence="1 2">
    <name type="scientific">Dictyocaulus viviparus</name>
    <name type="common">Bovine lungworm</name>
    <dbReference type="NCBI Taxonomy" id="29172"/>
    <lineage>
        <taxon>Eukaryota</taxon>
        <taxon>Metazoa</taxon>
        <taxon>Ecdysozoa</taxon>
        <taxon>Nematoda</taxon>
        <taxon>Chromadorea</taxon>
        <taxon>Rhabditida</taxon>
        <taxon>Rhabditina</taxon>
        <taxon>Rhabditomorpha</taxon>
        <taxon>Strongyloidea</taxon>
        <taxon>Metastrongylidae</taxon>
        <taxon>Dictyocaulus</taxon>
    </lineage>
</organism>
<proteinExistence type="predicted"/>
<reference evidence="2" key="2">
    <citation type="journal article" date="2016" name="Sci. Rep.">
        <title>Dictyocaulus viviparus genome, variome and transcriptome elucidate lungworm biology and support future intervention.</title>
        <authorList>
            <person name="McNulty S.N."/>
            <person name="Strube C."/>
            <person name="Rosa B.A."/>
            <person name="Martin J.C."/>
            <person name="Tyagi R."/>
            <person name="Choi Y.J."/>
            <person name="Wang Q."/>
            <person name="Hallsworth Pepin K."/>
            <person name="Zhang X."/>
            <person name="Ozersky P."/>
            <person name="Wilson R.K."/>
            <person name="Sternberg P.W."/>
            <person name="Gasser R.B."/>
            <person name="Mitreva M."/>
        </authorList>
    </citation>
    <scope>NUCLEOTIDE SEQUENCE [LARGE SCALE GENOMIC DNA]</scope>
    <source>
        <strain evidence="2">HannoverDv2000</strain>
    </source>
</reference>
<keyword evidence="2" id="KW-1185">Reference proteome</keyword>
<protein>
    <submittedName>
        <fullName evidence="1">Uncharacterized protein</fullName>
    </submittedName>
</protein>
<dbReference type="Proteomes" id="UP000053766">
    <property type="component" value="Unassembled WGS sequence"/>
</dbReference>
<evidence type="ECO:0000313" key="2">
    <source>
        <dbReference type="Proteomes" id="UP000053766"/>
    </source>
</evidence>